<dbReference type="SUPFAM" id="SSF158997">
    <property type="entry name" value="Trm112p-like"/>
    <property type="match status" value="1"/>
</dbReference>
<evidence type="ECO:0000256" key="2">
    <source>
        <dbReference type="ARBA" id="ARBA00061381"/>
    </source>
</evidence>
<protein>
    <recommendedName>
        <fullName evidence="3">UPF0434 protein G3A44_05140</fullName>
    </recommendedName>
</protein>
<gene>
    <name evidence="4" type="ORF">G3A44_05140</name>
</gene>
<dbReference type="EMBL" id="JAAGOH010000004">
    <property type="protein sequence ID" value="NDY90583.1"/>
    <property type="molecule type" value="Genomic_DNA"/>
</dbReference>
<comment type="similarity">
    <text evidence="3">Belongs to the UPF0434 family.</text>
</comment>
<proteinExistence type="inferred from homology"/>
<dbReference type="Pfam" id="PF03966">
    <property type="entry name" value="Trm112p"/>
    <property type="match status" value="1"/>
</dbReference>
<reference evidence="4 5" key="1">
    <citation type="submission" date="2020-02" db="EMBL/GenBank/DDBJ databases">
        <title>Ideonella bacterium strain TBM-1.</title>
        <authorList>
            <person name="Chen W.-M."/>
        </authorList>
    </citation>
    <scope>NUCLEOTIDE SEQUENCE [LARGE SCALE GENOMIC DNA]</scope>
    <source>
        <strain evidence="4 5">TBM-1</strain>
    </source>
</reference>
<evidence type="ECO:0000256" key="3">
    <source>
        <dbReference type="HAMAP-Rule" id="MF_01187"/>
    </source>
</evidence>
<keyword evidence="5" id="KW-1185">Reference proteome</keyword>
<dbReference type="InterPro" id="IPR005651">
    <property type="entry name" value="Trm112-like"/>
</dbReference>
<evidence type="ECO:0000313" key="4">
    <source>
        <dbReference type="EMBL" id="NDY90583.1"/>
    </source>
</evidence>
<dbReference type="Gene3D" id="2.20.25.10">
    <property type="match status" value="1"/>
</dbReference>
<dbReference type="Proteomes" id="UP000484255">
    <property type="component" value="Unassembled WGS sequence"/>
</dbReference>
<dbReference type="PANTHER" id="PTHR33505">
    <property type="entry name" value="ZGC:162634"/>
    <property type="match status" value="1"/>
</dbReference>
<comment type="similarity">
    <text evidence="2">In the C-terminal section; belongs to the UPF0434 family.</text>
</comment>
<comment type="similarity">
    <text evidence="1">In the N-terminal section; belongs to the LpxK family.</text>
</comment>
<sequence>MDLRLLDLLVCPLCKGPLTLRRDEALRPHELVCAADRLAFPIRDGIPAMLESEARALEQDEDAA</sequence>
<evidence type="ECO:0000256" key="1">
    <source>
        <dbReference type="ARBA" id="ARBA00061313"/>
    </source>
</evidence>
<accession>A0A7C9TIY6</accession>
<dbReference type="GO" id="GO:0005829">
    <property type="term" value="C:cytosol"/>
    <property type="evidence" value="ECO:0007669"/>
    <property type="project" value="TreeGrafter"/>
</dbReference>
<name>A0A7C9TIY6_9BURK</name>
<organism evidence="4 5">
    <name type="scientific">Ideonella livida</name>
    <dbReference type="NCBI Taxonomy" id="2707176"/>
    <lineage>
        <taxon>Bacteria</taxon>
        <taxon>Pseudomonadati</taxon>
        <taxon>Pseudomonadota</taxon>
        <taxon>Betaproteobacteria</taxon>
        <taxon>Burkholderiales</taxon>
        <taxon>Sphaerotilaceae</taxon>
        <taxon>Ideonella</taxon>
    </lineage>
</organism>
<dbReference type="HAMAP" id="MF_01187">
    <property type="entry name" value="UPF0434"/>
    <property type="match status" value="1"/>
</dbReference>
<dbReference type="RefSeq" id="WP_163456527.1">
    <property type="nucleotide sequence ID" value="NZ_JAAGOH010000004.1"/>
</dbReference>
<dbReference type="AlphaFoldDB" id="A0A7C9TIY6"/>
<evidence type="ECO:0000313" key="5">
    <source>
        <dbReference type="Proteomes" id="UP000484255"/>
    </source>
</evidence>
<comment type="caution">
    <text evidence="4">The sequence shown here is derived from an EMBL/GenBank/DDBJ whole genome shotgun (WGS) entry which is preliminary data.</text>
</comment>
<dbReference type="PANTHER" id="PTHR33505:SF4">
    <property type="entry name" value="PROTEIN PREY, MITOCHONDRIAL"/>
    <property type="match status" value="1"/>
</dbReference>
<dbReference type="FunFam" id="2.20.25.10:FF:000002">
    <property type="entry name" value="UPF0434 protein YcaR"/>
    <property type="match status" value="1"/>
</dbReference>